<evidence type="ECO:0000259" key="14">
    <source>
        <dbReference type="Pfam" id="PF07715"/>
    </source>
</evidence>
<evidence type="ECO:0000256" key="2">
    <source>
        <dbReference type="ARBA" id="ARBA00022448"/>
    </source>
</evidence>
<evidence type="ECO:0000313" key="15">
    <source>
        <dbReference type="EMBL" id="MCO4291495.1"/>
    </source>
</evidence>
<keyword evidence="2 10" id="KW-0813">Transport</keyword>
<keyword evidence="3 10" id="KW-1134">Transmembrane beta strand</keyword>
<dbReference type="RefSeq" id="WP_252585726.1">
    <property type="nucleotide sequence ID" value="NZ_JAMWYS010000003.1"/>
</dbReference>
<keyword evidence="5 12" id="KW-0732">Signal</keyword>
<dbReference type="PANTHER" id="PTHR30069:SF29">
    <property type="entry name" value="HEMOGLOBIN AND HEMOGLOBIN-HAPTOGLOBIN-BINDING PROTEIN 1-RELATED"/>
    <property type="match status" value="1"/>
</dbReference>
<evidence type="ECO:0000256" key="9">
    <source>
        <dbReference type="ARBA" id="ARBA00023237"/>
    </source>
</evidence>
<dbReference type="InterPro" id="IPR036942">
    <property type="entry name" value="Beta-barrel_TonB_sf"/>
</dbReference>
<dbReference type="Proteomes" id="UP001155182">
    <property type="component" value="Unassembled WGS sequence"/>
</dbReference>
<dbReference type="Gene3D" id="2.170.130.10">
    <property type="entry name" value="TonB-dependent receptor, plug domain"/>
    <property type="match status" value="1"/>
</dbReference>
<feature type="signal peptide" evidence="12">
    <location>
        <begin position="1"/>
        <end position="20"/>
    </location>
</feature>
<reference evidence="15" key="1">
    <citation type="submission" date="2022-06" db="EMBL/GenBank/DDBJ databases">
        <title>Solitalea sp. MAHUQ-68 isolated from rhizospheric soil.</title>
        <authorList>
            <person name="Huq M.A."/>
        </authorList>
    </citation>
    <scope>NUCLEOTIDE SEQUENCE</scope>
    <source>
        <strain evidence="15">MAHUQ-68</strain>
    </source>
</reference>
<keyword evidence="7 10" id="KW-0472">Membrane</keyword>
<dbReference type="PANTHER" id="PTHR30069">
    <property type="entry name" value="TONB-DEPENDENT OUTER MEMBRANE RECEPTOR"/>
    <property type="match status" value="1"/>
</dbReference>
<dbReference type="SUPFAM" id="SSF56935">
    <property type="entry name" value="Porins"/>
    <property type="match status" value="1"/>
</dbReference>
<dbReference type="InterPro" id="IPR012910">
    <property type="entry name" value="Plug_dom"/>
</dbReference>
<sequence>MKRFLAILLCLVAFGFEVFAQQTISGTVFERNASKKELPLAGASIVWINSNVGTLSDAHGKFVLKTTNITDRRLVVSCLGFQPDTIKVNSNTPLRIVLIETGKQLNEVVITHQREASMVSIQPRKTEILTSKELKKAACCNLGESFQTNTTVDVTYRDGVTGSKELQVLGLAGAYTQLLTENAPTITGLGSTYGLYGIPGTQIDQIHVVKGPGSVIFGPESISGMINIELKDPMRADNLFVNGYVDGFARAELNVDKTLKVTKDLNTLFSFHIDRYKQKMDQNGDSFLDNPMLQNVNVLNKWKYESGNGLFSQNSIKYLHEDRQGGQMDFNFDQPHADHSMYGQQLVTNRLEFYGRTGFVMPSDNYKSLGLQYTYVLHNMDGYYGLREDDGQQQSLNLRLIYNQNLGKYNSVNLGASYRLDKIKEQFGDLYLNNDLSMPGVFAENTFTSQGKRPVSVIVGLRADVANGELVFTPRGNVKWELNKNTDVRLSAGTGFRSANILAENSNIKVSNREIVITEPLKLEKALNYGFNINRKFELNYRKGSVGLDLYRTQFANKIIPDYDTDPTKVYFSNLTGESLANNVQVEASYYILKPVELKLAYKYLDVFRKSDGVRITEPYVPRHRTVASLFYESFNRKWNANVTWQWFGSKKMPYLDEAQRNEISSYSSSSRPYSMVNLQLTRHWKNFEMYLGAENLFDFRQHNYIVGASNPYDGFFDASYIWGPIEGRRVYAGFRYKIDR</sequence>
<accession>A0A9X2EZS2</accession>
<gene>
    <name evidence="15" type="ORF">NF867_01285</name>
</gene>
<dbReference type="Gene3D" id="2.40.170.20">
    <property type="entry name" value="TonB-dependent receptor, beta-barrel domain"/>
    <property type="match status" value="1"/>
</dbReference>
<protein>
    <submittedName>
        <fullName evidence="15">TonB-dependent receptor</fullName>
    </submittedName>
</protein>
<keyword evidence="9 10" id="KW-0998">Cell outer membrane</keyword>
<dbReference type="SUPFAM" id="SSF49464">
    <property type="entry name" value="Carboxypeptidase regulatory domain-like"/>
    <property type="match status" value="1"/>
</dbReference>
<dbReference type="GO" id="GO:0044718">
    <property type="term" value="P:siderophore transmembrane transport"/>
    <property type="evidence" value="ECO:0007669"/>
    <property type="project" value="TreeGrafter"/>
</dbReference>
<dbReference type="Pfam" id="PF07715">
    <property type="entry name" value="Plug"/>
    <property type="match status" value="1"/>
</dbReference>
<keyword evidence="8 15" id="KW-0675">Receptor</keyword>
<comment type="caution">
    <text evidence="15">The sequence shown here is derived from an EMBL/GenBank/DDBJ whole genome shotgun (WGS) entry which is preliminary data.</text>
</comment>
<comment type="similarity">
    <text evidence="10 11">Belongs to the TonB-dependent receptor family.</text>
</comment>
<evidence type="ECO:0000256" key="4">
    <source>
        <dbReference type="ARBA" id="ARBA00022692"/>
    </source>
</evidence>
<evidence type="ECO:0000313" key="16">
    <source>
        <dbReference type="Proteomes" id="UP001155182"/>
    </source>
</evidence>
<name>A0A9X2EZS2_9SPHI</name>
<evidence type="ECO:0000256" key="1">
    <source>
        <dbReference type="ARBA" id="ARBA00004571"/>
    </source>
</evidence>
<evidence type="ECO:0000256" key="3">
    <source>
        <dbReference type="ARBA" id="ARBA00022452"/>
    </source>
</evidence>
<dbReference type="PROSITE" id="PS52016">
    <property type="entry name" value="TONB_DEPENDENT_REC_3"/>
    <property type="match status" value="1"/>
</dbReference>
<dbReference type="InterPro" id="IPR037066">
    <property type="entry name" value="Plug_dom_sf"/>
</dbReference>
<dbReference type="Pfam" id="PF00593">
    <property type="entry name" value="TonB_dep_Rec_b-barrel"/>
    <property type="match status" value="1"/>
</dbReference>
<dbReference type="InterPro" id="IPR008969">
    <property type="entry name" value="CarboxyPept-like_regulatory"/>
</dbReference>
<dbReference type="AlphaFoldDB" id="A0A9X2EZS2"/>
<proteinExistence type="inferred from homology"/>
<evidence type="ECO:0000256" key="7">
    <source>
        <dbReference type="ARBA" id="ARBA00023136"/>
    </source>
</evidence>
<evidence type="ECO:0000256" key="11">
    <source>
        <dbReference type="RuleBase" id="RU003357"/>
    </source>
</evidence>
<evidence type="ECO:0000256" key="12">
    <source>
        <dbReference type="SAM" id="SignalP"/>
    </source>
</evidence>
<evidence type="ECO:0000256" key="6">
    <source>
        <dbReference type="ARBA" id="ARBA00023077"/>
    </source>
</evidence>
<evidence type="ECO:0000256" key="8">
    <source>
        <dbReference type="ARBA" id="ARBA00023170"/>
    </source>
</evidence>
<keyword evidence="16" id="KW-1185">Reference proteome</keyword>
<dbReference type="GO" id="GO:0015344">
    <property type="term" value="F:siderophore uptake transmembrane transporter activity"/>
    <property type="evidence" value="ECO:0007669"/>
    <property type="project" value="TreeGrafter"/>
</dbReference>
<evidence type="ECO:0000256" key="5">
    <source>
        <dbReference type="ARBA" id="ARBA00022729"/>
    </source>
</evidence>
<dbReference type="EMBL" id="JAMWYS010000003">
    <property type="protein sequence ID" value="MCO4291495.1"/>
    <property type="molecule type" value="Genomic_DNA"/>
</dbReference>
<dbReference type="InterPro" id="IPR000531">
    <property type="entry name" value="Beta-barrel_TonB"/>
</dbReference>
<feature type="domain" description="TonB-dependent receptor plug" evidence="14">
    <location>
        <begin position="123"/>
        <end position="224"/>
    </location>
</feature>
<feature type="domain" description="TonB-dependent receptor-like beta-barrel" evidence="13">
    <location>
        <begin position="283"/>
        <end position="697"/>
    </location>
</feature>
<dbReference type="GO" id="GO:0009279">
    <property type="term" value="C:cell outer membrane"/>
    <property type="evidence" value="ECO:0007669"/>
    <property type="project" value="UniProtKB-SubCell"/>
</dbReference>
<evidence type="ECO:0000259" key="13">
    <source>
        <dbReference type="Pfam" id="PF00593"/>
    </source>
</evidence>
<organism evidence="15 16">
    <name type="scientific">Solitalea agri</name>
    <dbReference type="NCBI Taxonomy" id="2953739"/>
    <lineage>
        <taxon>Bacteria</taxon>
        <taxon>Pseudomonadati</taxon>
        <taxon>Bacteroidota</taxon>
        <taxon>Sphingobacteriia</taxon>
        <taxon>Sphingobacteriales</taxon>
        <taxon>Sphingobacteriaceae</taxon>
        <taxon>Solitalea</taxon>
    </lineage>
</organism>
<evidence type="ECO:0000256" key="10">
    <source>
        <dbReference type="PROSITE-ProRule" id="PRU01360"/>
    </source>
</evidence>
<dbReference type="InterPro" id="IPR039426">
    <property type="entry name" value="TonB-dep_rcpt-like"/>
</dbReference>
<dbReference type="Pfam" id="PF13715">
    <property type="entry name" value="CarbopepD_reg_2"/>
    <property type="match status" value="1"/>
</dbReference>
<keyword evidence="4 10" id="KW-0812">Transmembrane</keyword>
<feature type="chain" id="PRO_5040729548" evidence="12">
    <location>
        <begin position="21"/>
        <end position="741"/>
    </location>
</feature>
<keyword evidence="6 11" id="KW-0798">TonB box</keyword>
<comment type="subcellular location">
    <subcellularLocation>
        <location evidence="1 10">Cell outer membrane</location>
        <topology evidence="1 10">Multi-pass membrane protein</topology>
    </subcellularLocation>
</comment>